<comment type="caution">
    <text evidence="1">The sequence shown here is derived from an EMBL/GenBank/DDBJ whole genome shotgun (WGS) entry which is preliminary data.</text>
</comment>
<evidence type="ECO:0000313" key="2">
    <source>
        <dbReference type="Proteomes" id="UP000245133"/>
    </source>
</evidence>
<dbReference type="EMBL" id="BFBB01000014">
    <property type="protein sequence ID" value="GBF52134.1"/>
    <property type="molecule type" value="Genomic_DNA"/>
</dbReference>
<dbReference type="Proteomes" id="UP000245133">
    <property type="component" value="Unassembled WGS sequence"/>
</dbReference>
<evidence type="ECO:0000313" key="1">
    <source>
        <dbReference type="EMBL" id="GBF52134.1"/>
    </source>
</evidence>
<dbReference type="AlphaFoldDB" id="A0A2P2E5J4"/>
<name>A0A2P2E5J4_9LEPT</name>
<protein>
    <submittedName>
        <fullName evidence="1">Uncharacterized protein</fullName>
    </submittedName>
</protein>
<feature type="non-terminal residue" evidence="1">
    <location>
        <position position="1"/>
    </location>
</feature>
<accession>A0A2P2E5J4</accession>
<proteinExistence type="predicted"/>
<gene>
    <name evidence="1" type="ORF">LPTSP4_36720</name>
</gene>
<sequence>QRLSYGQRRVAFSLYDMWQKSLKTKNLG</sequence>
<reference evidence="1 2" key="1">
    <citation type="submission" date="2018-02" db="EMBL/GenBank/DDBJ databases">
        <title>Novel Leptospira species isolated from soil and water in Japan.</title>
        <authorList>
            <person name="Nakao R."/>
            <person name="Masuzawa T."/>
        </authorList>
    </citation>
    <scope>NUCLEOTIDE SEQUENCE [LARGE SCALE GENOMIC DNA]</scope>
    <source>
        <strain evidence="1 2">YH101</strain>
    </source>
</reference>
<organism evidence="1 2">
    <name type="scientific">Leptospira ryugenii</name>
    <dbReference type="NCBI Taxonomy" id="1917863"/>
    <lineage>
        <taxon>Bacteria</taxon>
        <taxon>Pseudomonadati</taxon>
        <taxon>Spirochaetota</taxon>
        <taxon>Spirochaetia</taxon>
        <taxon>Leptospirales</taxon>
        <taxon>Leptospiraceae</taxon>
        <taxon>Leptospira</taxon>
    </lineage>
</organism>
<keyword evidence="2" id="KW-1185">Reference proteome</keyword>